<dbReference type="AlphaFoldDB" id="A0A3N0XAV1"/>
<accession>A0A3N0XAV1</accession>
<evidence type="ECO:0000256" key="1">
    <source>
        <dbReference type="SAM" id="MobiDB-lite"/>
    </source>
</evidence>
<gene>
    <name evidence="2" type="ORF">EGH73_02735</name>
</gene>
<organism evidence="2 3">
    <name type="scientific">Epilithonimonas hominis</name>
    <dbReference type="NCBI Taxonomy" id="420404"/>
    <lineage>
        <taxon>Bacteria</taxon>
        <taxon>Pseudomonadati</taxon>
        <taxon>Bacteroidota</taxon>
        <taxon>Flavobacteriia</taxon>
        <taxon>Flavobacteriales</taxon>
        <taxon>Weeksellaceae</taxon>
        <taxon>Chryseobacterium group</taxon>
        <taxon>Epilithonimonas</taxon>
    </lineage>
</organism>
<dbReference type="Proteomes" id="UP000267623">
    <property type="component" value="Unassembled WGS sequence"/>
</dbReference>
<reference evidence="3" key="1">
    <citation type="submission" date="2018-11" db="EMBL/GenBank/DDBJ databases">
        <title>Proposal to divide the Flavobacteriaceae and reorganize its genera based on Amino Acid Identity values calculated from whole genome sequences.</title>
        <authorList>
            <person name="Nicholson A.C."/>
            <person name="Gulvik C.A."/>
            <person name="Whitney A.M."/>
            <person name="Humrighouse B.W."/>
            <person name="Bell M."/>
            <person name="Holmes B."/>
            <person name="Steigerwalt A."/>
            <person name="Villarma A."/>
            <person name="Sheth M."/>
            <person name="Batra D."/>
            <person name="Pryor J."/>
            <person name="Bernardet J.-F."/>
            <person name="Hugo C."/>
            <person name="Kampfer P."/>
            <person name="Newman J."/>
            <person name="Mcquiston J.R."/>
        </authorList>
    </citation>
    <scope>NUCLEOTIDE SEQUENCE [LARGE SCALE GENOMIC DNA]</scope>
    <source>
        <strain evidence="3">DSM 22165</strain>
    </source>
</reference>
<feature type="region of interest" description="Disordered" evidence="1">
    <location>
        <begin position="339"/>
        <end position="393"/>
    </location>
</feature>
<evidence type="ECO:0000313" key="2">
    <source>
        <dbReference type="EMBL" id="ROI14504.1"/>
    </source>
</evidence>
<evidence type="ECO:0000313" key="3">
    <source>
        <dbReference type="Proteomes" id="UP000267623"/>
    </source>
</evidence>
<protein>
    <submittedName>
        <fullName evidence="2">DUF3945 domain-containing protein</fullName>
    </submittedName>
</protein>
<sequence length="393" mass="45266">MENNTNLLTDELKKFGIMTENNSFSQKLSDNEIQNFLKGGILIAENEENRLTFNIKDDQLNVNAYTKDIINHKDLSSAELFEISSKSTNLYKVMADYGTITHIGKGHFNHNLDNEKTSFLEIENERGKTLFFGNKLDEVLKDFKVGDKIQINQTGIEKSTFQTKIDGEAKDITKYDNLFLIRAFEEKNKQLQSKLFELDSKEKTIKDLDTTHYELQTVNGKTLSEKQLQQLRKGKEVKLDDETVIQLSPKADNDKKLSASVKALLITSIMIDGGITFMLIKGIQKLAKMQEENKKQVESQKYLLELQKLKGFLQSKAEQYPDNKKIISDLNVVSKEISNVQAKNPEHQRQEKNDDSVRLKVNDRDTYEDANRKKEEEIIEEEKSQLPAFKRGR</sequence>
<dbReference type="EMBL" id="RJTU01000018">
    <property type="protein sequence ID" value="ROI14504.1"/>
    <property type="molecule type" value="Genomic_DNA"/>
</dbReference>
<reference evidence="3" key="2">
    <citation type="submission" date="2018-11" db="EMBL/GenBank/DDBJ databases">
        <title>Proposal to divide the Flavobacteriaceae and reorganize its genera based on Amino Acid Identity values calculated from whole genome sequences.</title>
        <authorList>
            <person name="Nicholson A.C."/>
            <person name="Gulvik C.A."/>
            <person name="Whitney A.M."/>
            <person name="Humrighouse B.W."/>
            <person name="Bell M."/>
            <person name="Holmes B."/>
            <person name="Steigerwalt A."/>
            <person name="Villarma A."/>
            <person name="Sheth M."/>
            <person name="Batra D."/>
            <person name="Pryor J."/>
            <person name="Bernardet J.-F."/>
            <person name="Hugo C."/>
            <person name="Kampfer P."/>
            <person name="Newman J."/>
            <person name="Mcquiston J."/>
        </authorList>
    </citation>
    <scope>NUCLEOTIDE SEQUENCE [LARGE SCALE GENOMIC DNA]</scope>
    <source>
        <strain evidence="3">DSM 22165</strain>
    </source>
</reference>
<feature type="compositionally biased region" description="Basic and acidic residues" evidence="1">
    <location>
        <begin position="344"/>
        <end position="384"/>
    </location>
</feature>
<name>A0A3N0XAV1_9FLAO</name>
<comment type="caution">
    <text evidence="2">The sequence shown here is derived from an EMBL/GenBank/DDBJ whole genome shotgun (WGS) entry which is preliminary data.</text>
</comment>
<proteinExistence type="predicted"/>
<dbReference type="RefSeq" id="WP_123280575.1">
    <property type="nucleotide sequence ID" value="NZ_RJTU01000018.1"/>
</dbReference>